<dbReference type="OrthoDB" id="1524937at2"/>
<dbReference type="EMBL" id="PISP01000001">
    <property type="protein sequence ID" value="PKD44452.1"/>
    <property type="molecule type" value="Genomic_DNA"/>
</dbReference>
<dbReference type="Pfam" id="PF13459">
    <property type="entry name" value="Fer4_15"/>
    <property type="match status" value="1"/>
</dbReference>
<organism evidence="2 3">
    <name type="scientific">Rhodohalobacter barkolensis</name>
    <dbReference type="NCBI Taxonomy" id="2053187"/>
    <lineage>
        <taxon>Bacteria</taxon>
        <taxon>Pseudomonadati</taxon>
        <taxon>Balneolota</taxon>
        <taxon>Balneolia</taxon>
        <taxon>Balneolales</taxon>
        <taxon>Balneolaceae</taxon>
        <taxon>Rhodohalobacter</taxon>
    </lineage>
</organism>
<evidence type="ECO:0000259" key="1">
    <source>
        <dbReference type="PROSITE" id="PS51379"/>
    </source>
</evidence>
<sequence length="73" mass="8438">MMLIQFFRNKCIGCNYCVEVAPERWQMSKRDGKCVLVGGKKKGNMYQIKVGEHERYVNEQAANVCPVNVIRLD</sequence>
<dbReference type="SUPFAM" id="SSF54862">
    <property type="entry name" value="4Fe-4S ferredoxins"/>
    <property type="match status" value="1"/>
</dbReference>
<dbReference type="Proteomes" id="UP000233398">
    <property type="component" value="Unassembled WGS sequence"/>
</dbReference>
<proteinExistence type="predicted"/>
<keyword evidence="3" id="KW-1185">Reference proteome</keyword>
<evidence type="ECO:0000313" key="2">
    <source>
        <dbReference type="EMBL" id="PKD44452.1"/>
    </source>
</evidence>
<feature type="domain" description="4Fe-4S ferredoxin-type" evidence="1">
    <location>
        <begin position="2"/>
        <end position="30"/>
    </location>
</feature>
<gene>
    <name evidence="2" type="ORF">CWD77_03005</name>
</gene>
<comment type="caution">
    <text evidence="2">The sequence shown here is derived from an EMBL/GenBank/DDBJ whole genome shotgun (WGS) entry which is preliminary data.</text>
</comment>
<dbReference type="InterPro" id="IPR017896">
    <property type="entry name" value="4Fe4S_Fe-S-bd"/>
</dbReference>
<dbReference type="PROSITE" id="PS51379">
    <property type="entry name" value="4FE4S_FER_2"/>
    <property type="match status" value="1"/>
</dbReference>
<dbReference type="Gene3D" id="3.30.70.20">
    <property type="match status" value="1"/>
</dbReference>
<dbReference type="AlphaFoldDB" id="A0A2N0VJU4"/>
<accession>A0A2N0VJU4</accession>
<name>A0A2N0VJU4_9BACT</name>
<reference evidence="2 3" key="1">
    <citation type="submission" date="2017-11" db="EMBL/GenBank/DDBJ databases">
        <title>Rhodohalobacter 15182 sp. nov., isolated from a salt lake.</title>
        <authorList>
            <person name="Han S."/>
        </authorList>
    </citation>
    <scope>NUCLEOTIDE SEQUENCE [LARGE SCALE GENOMIC DNA]</scope>
    <source>
        <strain evidence="2 3">15182</strain>
    </source>
</reference>
<evidence type="ECO:0000313" key="3">
    <source>
        <dbReference type="Proteomes" id="UP000233398"/>
    </source>
</evidence>
<protein>
    <submittedName>
        <fullName evidence="2">Ferredoxin</fullName>
    </submittedName>
</protein>